<dbReference type="PANTHER" id="PTHR42896:SF2">
    <property type="entry name" value="CBBY-LIKE PROTEIN"/>
    <property type="match status" value="1"/>
</dbReference>
<accession>A0A5S9P996</accession>
<dbReference type="EC" id="3.1.3.-" evidence="1"/>
<keyword evidence="1" id="KW-0378">Hydrolase</keyword>
<evidence type="ECO:0000313" key="2">
    <source>
        <dbReference type="Proteomes" id="UP000430146"/>
    </source>
</evidence>
<organism evidence="1 2">
    <name type="scientific">Mycolicibacterium vanbaalenii</name>
    <name type="common">Mycobacterium vanbaalenii</name>
    <dbReference type="NCBI Taxonomy" id="110539"/>
    <lineage>
        <taxon>Bacteria</taxon>
        <taxon>Bacillati</taxon>
        <taxon>Actinomycetota</taxon>
        <taxon>Actinomycetes</taxon>
        <taxon>Mycobacteriales</taxon>
        <taxon>Mycobacteriaceae</taxon>
        <taxon>Mycolicibacterium</taxon>
    </lineage>
</organism>
<dbReference type="InterPro" id="IPR023198">
    <property type="entry name" value="PGP-like_dom2"/>
</dbReference>
<dbReference type="PANTHER" id="PTHR42896">
    <property type="entry name" value="XYLULOSE-1,5-BISPHOSPHATE (XUBP) PHOSPHATASE"/>
    <property type="match status" value="1"/>
</dbReference>
<dbReference type="InterPro" id="IPR006439">
    <property type="entry name" value="HAD-SF_hydro_IA"/>
</dbReference>
<dbReference type="Gene3D" id="1.10.150.240">
    <property type="entry name" value="Putative phosphatase, domain 2"/>
    <property type="match status" value="1"/>
</dbReference>
<reference evidence="1 2" key="1">
    <citation type="submission" date="2019-11" db="EMBL/GenBank/DDBJ databases">
        <authorList>
            <person name="Holert J."/>
        </authorList>
    </citation>
    <scope>NUCLEOTIDE SEQUENCE [LARGE SCALE GENOMIC DNA]</scope>
    <source>
        <strain evidence="1">BC8_1</strain>
    </source>
</reference>
<dbReference type="InterPro" id="IPR044999">
    <property type="entry name" value="CbbY-like"/>
</dbReference>
<proteinExistence type="predicted"/>
<dbReference type="SFLD" id="SFLDG01129">
    <property type="entry name" value="C1.5:_HAD__Beta-PGM__Phosphata"/>
    <property type="match status" value="1"/>
</dbReference>
<name>A0A5S9P996_MYCVN</name>
<dbReference type="SFLD" id="SFLDS00003">
    <property type="entry name" value="Haloacid_Dehalogenase"/>
    <property type="match status" value="1"/>
</dbReference>
<dbReference type="EMBL" id="CACSIP010000007">
    <property type="protein sequence ID" value="CAA0100155.1"/>
    <property type="molecule type" value="Genomic_DNA"/>
</dbReference>
<dbReference type="AlphaFoldDB" id="A0A5S9P996"/>
<dbReference type="Gene3D" id="3.40.50.1000">
    <property type="entry name" value="HAD superfamily/HAD-like"/>
    <property type="match status" value="1"/>
</dbReference>
<dbReference type="SUPFAM" id="SSF56784">
    <property type="entry name" value="HAD-like"/>
    <property type="match status" value="1"/>
</dbReference>
<sequence length="271" mass="29072">MKALIFDCDGVLADTERDGHRVAFNQVFAENSVAFEWTDSAYQQALKVGGGKERLRALLSPDFTTRHDLPNDAAELEALIASWHRRKTQLYVDLLDSGAVRPRSGVRRLSCEALEQGWRLAVASTSAHASVRAVLNRAMGAELAEQFSVFAGDDVQRKKPAPDIYLLALKQLGVRASDTVVVEDSAIGIQAARAAGITAVIATPSTYTIHEDLSAAAIVVSELGDAGVSTHCAGTNVIGNLIHDVVEQRHLQALLEIGVAPEEASNHADNK</sequence>
<dbReference type="RefSeq" id="WP_159229570.1">
    <property type="nucleotide sequence ID" value="NZ_CACSIP010000007.1"/>
</dbReference>
<dbReference type="InterPro" id="IPR036412">
    <property type="entry name" value="HAD-like_sf"/>
</dbReference>
<dbReference type="InterPro" id="IPR023214">
    <property type="entry name" value="HAD_sf"/>
</dbReference>
<gene>
    <name evidence="1" type="primary">cbbY_1</name>
    <name evidence="1" type="ORF">AELLOGFF_03255</name>
</gene>
<protein>
    <submittedName>
        <fullName evidence="1">Protein CbbY</fullName>
        <ecNumber evidence="1">3.1.3.-</ecNumber>
    </submittedName>
</protein>
<dbReference type="Proteomes" id="UP000430146">
    <property type="component" value="Unassembled WGS sequence"/>
</dbReference>
<evidence type="ECO:0000313" key="1">
    <source>
        <dbReference type="EMBL" id="CAA0100155.1"/>
    </source>
</evidence>
<dbReference type="OrthoDB" id="9812856at2"/>
<dbReference type="NCBIfam" id="TIGR01509">
    <property type="entry name" value="HAD-SF-IA-v3"/>
    <property type="match status" value="1"/>
</dbReference>
<keyword evidence="2" id="KW-1185">Reference proteome</keyword>
<dbReference type="GO" id="GO:0016787">
    <property type="term" value="F:hydrolase activity"/>
    <property type="evidence" value="ECO:0007669"/>
    <property type="project" value="UniProtKB-KW"/>
</dbReference>
<dbReference type="Pfam" id="PF00702">
    <property type="entry name" value="Hydrolase"/>
    <property type="match status" value="1"/>
</dbReference>